<dbReference type="GO" id="GO:0003723">
    <property type="term" value="F:RNA binding"/>
    <property type="evidence" value="ECO:0007669"/>
    <property type="project" value="UniProtKB-UniRule"/>
</dbReference>
<dbReference type="GO" id="GO:0005634">
    <property type="term" value="C:nucleus"/>
    <property type="evidence" value="ECO:0007669"/>
    <property type="project" value="TreeGrafter"/>
</dbReference>
<dbReference type="PANTHER" id="PTHR48024">
    <property type="entry name" value="GEO13361P1-RELATED"/>
    <property type="match status" value="1"/>
</dbReference>
<feature type="domain" description="RRM" evidence="3">
    <location>
        <begin position="34"/>
        <end position="119"/>
    </location>
</feature>
<dbReference type="Gene3D" id="3.30.70.330">
    <property type="match status" value="2"/>
</dbReference>
<dbReference type="SUPFAM" id="SSF54928">
    <property type="entry name" value="RNA-binding domain, RBD"/>
    <property type="match status" value="2"/>
</dbReference>
<dbReference type="InterPro" id="IPR012677">
    <property type="entry name" value="Nucleotide-bd_a/b_plait_sf"/>
</dbReference>
<dbReference type="InterPro" id="IPR000504">
    <property type="entry name" value="RRM_dom"/>
</dbReference>
<dbReference type="Pfam" id="PF00076">
    <property type="entry name" value="RRM_1"/>
    <property type="match status" value="2"/>
</dbReference>
<evidence type="ECO:0000256" key="2">
    <source>
        <dbReference type="PROSITE-ProRule" id="PRU00176"/>
    </source>
</evidence>
<evidence type="ECO:0000259" key="3">
    <source>
        <dbReference type="PROSITE" id="PS50102"/>
    </source>
</evidence>
<feature type="domain" description="RRM" evidence="3">
    <location>
        <begin position="138"/>
        <end position="217"/>
    </location>
</feature>
<accession>S8DV50</accession>
<dbReference type="InterPro" id="IPR050886">
    <property type="entry name" value="RNA-binding_reg"/>
</dbReference>
<keyword evidence="1 2" id="KW-0694">RNA-binding</keyword>
<dbReference type="OrthoDB" id="1875751at2759"/>
<gene>
    <name evidence="4" type="ORF">M569_11003</name>
</gene>
<keyword evidence="5" id="KW-1185">Reference proteome</keyword>
<dbReference type="SMART" id="SM00360">
    <property type="entry name" value="RRM"/>
    <property type="match status" value="2"/>
</dbReference>
<protein>
    <recommendedName>
        <fullName evidence="3">RRM domain-containing protein</fullName>
    </recommendedName>
</protein>
<proteinExistence type="predicted"/>
<dbReference type="PANTHER" id="PTHR48024:SF17">
    <property type="entry name" value="OS02G0602600 PROTEIN"/>
    <property type="match status" value="1"/>
</dbReference>
<dbReference type="EMBL" id="AUSU01005240">
    <property type="protein sequence ID" value="EPS63782.1"/>
    <property type="molecule type" value="Genomic_DNA"/>
</dbReference>
<comment type="caution">
    <text evidence="4">The sequence shown here is derived from an EMBL/GenBank/DDBJ whole genome shotgun (WGS) entry which is preliminary data.</text>
</comment>
<evidence type="ECO:0000313" key="5">
    <source>
        <dbReference type="Proteomes" id="UP000015453"/>
    </source>
</evidence>
<feature type="non-terminal residue" evidence="4">
    <location>
        <position position="1"/>
    </location>
</feature>
<name>S8DV50_9LAMI</name>
<reference evidence="4 5" key="1">
    <citation type="journal article" date="2013" name="BMC Genomics">
        <title>The miniature genome of a carnivorous plant Genlisea aurea contains a low number of genes and short non-coding sequences.</title>
        <authorList>
            <person name="Leushkin E.V."/>
            <person name="Sutormin R.A."/>
            <person name="Nabieva E.R."/>
            <person name="Penin A.A."/>
            <person name="Kondrashov A.S."/>
            <person name="Logacheva M.D."/>
        </authorList>
    </citation>
    <scope>NUCLEOTIDE SEQUENCE [LARGE SCALE GENOMIC DNA]</scope>
</reference>
<dbReference type="AlphaFoldDB" id="S8DV50"/>
<evidence type="ECO:0000256" key="1">
    <source>
        <dbReference type="ARBA" id="ARBA00022884"/>
    </source>
</evidence>
<organism evidence="4 5">
    <name type="scientific">Genlisea aurea</name>
    <dbReference type="NCBI Taxonomy" id="192259"/>
    <lineage>
        <taxon>Eukaryota</taxon>
        <taxon>Viridiplantae</taxon>
        <taxon>Streptophyta</taxon>
        <taxon>Embryophyta</taxon>
        <taxon>Tracheophyta</taxon>
        <taxon>Spermatophyta</taxon>
        <taxon>Magnoliopsida</taxon>
        <taxon>eudicotyledons</taxon>
        <taxon>Gunneridae</taxon>
        <taxon>Pentapetalae</taxon>
        <taxon>asterids</taxon>
        <taxon>lamiids</taxon>
        <taxon>Lamiales</taxon>
        <taxon>Lentibulariaceae</taxon>
        <taxon>Genlisea</taxon>
    </lineage>
</organism>
<dbReference type="InterPro" id="IPR035979">
    <property type="entry name" value="RBD_domain_sf"/>
</dbReference>
<sequence length="309" mass="33277">AMADVIPKVRDKKKLIKKKKKKLKKSGVSSDSEDRDTIESLLEPFSKEQLLTLVTDLSLTHDSLFSLIEDLNVVTDRATGKCKGYAFLTFKSRKSAKQLLENPRVQVGNRLTSCQLASEGAPASVVSRQVFQADYPQRKIYVNNVPPNASADKLRAFFDKFGEIEFGPKGLDPATGRFKGYAIFVYKTVEGAKKVLEQPLKFFDGTQLFCQRATEGKGKTPVGGAASITTVLQPFQPQMLAAVAAAQQVQNMALLGQQAGMINPLYIQNPNLGALMGGGYYGMIGDQSQGVGGHVPSSSVEGGPNGGGL</sequence>
<dbReference type="Proteomes" id="UP000015453">
    <property type="component" value="Unassembled WGS sequence"/>
</dbReference>
<dbReference type="PROSITE" id="PS50102">
    <property type="entry name" value="RRM"/>
    <property type="match status" value="2"/>
</dbReference>
<evidence type="ECO:0000313" key="4">
    <source>
        <dbReference type="EMBL" id="EPS63782.1"/>
    </source>
</evidence>
<feature type="non-terminal residue" evidence="4">
    <location>
        <position position="309"/>
    </location>
</feature>